<dbReference type="EMBL" id="LUGH01000022">
    <property type="protein sequence ID" value="OBZ91109.1"/>
    <property type="molecule type" value="Genomic_DNA"/>
</dbReference>
<reference evidence="3 4" key="1">
    <citation type="submission" date="2016-03" db="EMBL/GenBank/DDBJ databases">
        <title>Choanephora cucurbitarum.</title>
        <authorList>
            <person name="Min B."/>
            <person name="Park H."/>
            <person name="Park J.-H."/>
            <person name="Shin H.-D."/>
            <person name="Choi I.-G."/>
        </authorList>
    </citation>
    <scope>NUCLEOTIDE SEQUENCE [LARGE SCALE GENOMIC DNA]</scope>
    <source>
        <strain evidence="3 4">KUS-F28377</strain>
    </source>
</reference>
<dbReference type="Pfam" id="PF13812">
    <property type="entry name" value="PPR_3"/>
    <property type="match status" value="1"/>
</dbReference>
<feature type="repeat" description="PPR" evidence="2">
    <location>
        <begin position="713"/>
        <end position="747"/>
    </location>
</feature>
<keyword evidence="4" id="KW-1185">Reference proteome</keyword>
<dbReference type="NCBIfam" id="TIGR00756">
    <property type="entry name" value="PPR"/>
    <property type="match status" value="1"/>
</dbReference>
<dbReference type="PANTHER" id="PTHR47942">
    <property type="entry name" value="TETRATRICOPEPTIDE REPEAT (TPR)-LIKE SUPERFAMILY PROTEIN-RELATED"/>
    <property type="match status" value="1"/>
</dbReference>
<evidence type="ECO:0000256" key="1">
    <source>
        <dbReference type="ARBA" id="ARBA00022737"/>
    </source>
</evidence>
<sequence length="934" mass="107595">MSAQLREPIRSLRHISVKPWPFFSHTKQRLPIPRSHIQGSTNQQTHKWPLILSWINSRSYSTFATTARSFPNEEQDVGCLKSDLSAIKRDKSLAELWQDYQTIPKDSFDMQALEALLIAVSQNTKQGSKRWLCLIRIYEDFRQLCIRPSITIYRLAMSSYGHTGNATKVNSIFREYKRHYIVRPVMYRHYISALIQTEDLSAAVDAFRDINSSSKLDTIDISYCLANVVTACSNSKKHKSILMAMRLTDDLYQRSSIQDWSFQASDQIATALWRGYSRLFKLKRKKLSTASVEALFHAYAEALPNSKHKAFRPSHLFILFDLICRQKGFVPSIKTCNFLLDVQSRYAHPDSLKNTLAWMQKFNLEPNSVTVSILLKTFGTRIPISQTQQLYRALKQQDIEEPGQDINLDVCKAFINVFTASSAKMEQAKTVVSDVKRSGYSLDSQTYMVMAQGFTKRNEVNQCLKWLQEEGCQDLDSYAVVLEGRLSQGEWKRCEEDYQVLVKQFDQDAVDGNRRIVKALLTAKLAQDKSHDCQQMLKPDFKMKFTPNTVMRIIDTLIHLETKSGHPLVHGSCIVKSLKVLESSLGIYLDGEGISRVILGLGRRGDCEHAFQVYNWVRENGVAQSLQRCGSPSIYRAMMLAATENSDVRKVERAWVDMQYRKQFYKKCNHKELHQLATYNFLLNAFASQLPQPDITRLKRAFKRLIKQNLEPDLVTYNIMIKAFVNADNMQAAEQIYRKMLSQNEARPDEWTVNTMLNGWIRRKDWAEVEKFVKELKHNGNLNMVTFNLLIQSFLQLDSRTMAQVRLYKHKNRWDLVEAHSNSKLAMSSEKIWDIFESATGYSKSLVAHKTKHNLELVDSKAALCNQLCNLNHQTTSTASSKEPTSQFAFIKLFSNNTEANQVTYKLFMKAFTNVGDSQSASRIQEWMQYRLSL</sequence>
<dbReference type="Proteomes" id="UP000093000">
    <property type="component" value="Unassembled WGS sequence"/>
</dbReference>
<comment type="caution">
    <text evidence="3">The sequence shown here is derived from an EMBL/GenBank/DDBJ whole genome shotgun (WGS) entry which is preliminary data.</text>
</comment>
<evidence type="ECO:0000256" key="2">
    <source>
        <dbReference type="PROSITE-ProRule" id="PRU00708"/>
    </source>
</evidence>
<protein>
    <submittedName>
        <fullName evidence="3">Uncharacterized protein</fullName>
    </submittedName>
</protein>
<gene>
    <name evidence="3" type="ORF">A0J61_00859</name>
</gene>
<dbReference type="Pfam" id="PF13041">
    <property type="entry name" value="PPR_2"/>
    <property type="match status" value="1"/>
</dbReference>
<name>A0A1C7NQB5_9FUNG</name>
<evidence type="ECO:0000313" key="3">
    <source>
        <dbReference type="EMBL" id="OBZ91109.1"/>
    </source>
</evidence>
<dbReference type="InParanoid" id="A0A1C7NQB5"/>
<dbReference type="PROSITE" id="PS51375">
    <property type="entry name" value="PPR"/>
    <property type="match status" value="1"/>
</dbReference>
<dbReference type="Gene3D" id="1.25.40.10">
    <property type="entry name" value="Tetratricopeptide repeat domain"/>
    <property type="match status" value="3"/>
</dbReference>
<dbReference type="InterPro" id="IPR002885">
    <property type="entry name" value="PPR_rpt"/>
</dbReference>
<dbReference type="AlphaFoldDB" id="A0A1C7NQB5"/>
<accession>A0A1C7NQB5</accession>
<dbReference type="OrthoDB" id="185373at2759"/>
<keyword evidence="1" id="KW-0677">Repeat</keyword>
<organism evidence="3 4">
    <name type="scientific">Choanephora cucurbitarum</name>
    <dbReference type="NCBI Taxonomy" id="101091"/>
    <lineage>
        <taxon>Eukaryota</taxon>
        <taxon>Fungi</taxon>
        <taxon>Fungi incertae sedis</taxon>
        <taxon>Mucoromycota</taxon>
        <taxon>Mucoromycotina</taxon>
        <taxon>Mucoromycetes</taxon>
        <taxon>Mucorales</taxon>
        <taxon>Mucorineae</taxon>
        <taxon>Choanephoraceae</taxon>
        <taxon>Choanephoroideae</taxon>
        <taxon>Choanephora</taxon>
    </lineage>
</organism>
<dbReference type="InterPro" id="IPR011990">
    <property type="entry name" value="TPR-like_helical_dom_sf"/>
</dbReference>
<proteinExistence type="predicted"/>
<evidence type="ECO:0000313" key="4">
    <source>
        <dbReference type="Proteomes" id="UP000093000"/>
    </source>
</evidence>
<dbReference type="PANTHER" id="PTHR47942:SF63">
    <property type="entry name" value="PENTATRICOPEPTIDE REPEAT-CONTAINING PROTEIN"/>
    <property type="match status" value="1"/>
</dbReference>
<dbReference type="STRING" id="101091.A0A1C7NQB5"/>
<dbReference type="InterPro" id="IPR051222">
    <property type="entry name" value="PPR/CCM1_RNA-binding"/>
</dbReference>